<dbReference type="PANTHER" id="PTHR43283:SF7">
    <property type="entry name" value="BETA-LACTAMASE-RELATED DOMAIN-CONTAINING PROTEIN"/>
    <property type="match status" value="1"/>
</dbReference>
<name>A0ABV8SB36_9BACL</name>
<comment type="caution">
    <text evidence="2">The sequence shown here is derived from an EMBL/GenBank/DDBJ whole genome shotgun (WGS) entry which is preliminary data.</text>
</comment>
<dbReference type="Pfam" id="PF00144">
    <property type="entry name" value="Beta-lactamase"/>
    <property type="match status" value="1"/>
</dbReference>
<gene>
    <name evidence="2" type="ORF">ACFO1S_11905</name>
</gene>
<organism evidence="2 3">
    <name type="scientific">Cohnella boryungensis</name>
    <dbReference type="NCBI Taxonomy" id="768479"/>
    <lineage>
        <taxon>Bacteria</taxon>
        <taxon>Bacillati</taxon>
        <taxon>Bacillota</taxon>
        <taxon>Bacilli</taxon>
        <taxon>Bacillales</taxon>
        <taxon>Paenibacillaceae</taxon>
        <taxon>Cohnella</taxon>
    </lineage>
</organism>
<dbReference type="RefSeq" id="WP_204604998.1">
    <property type="nucleotide sequence ID" value="NZ_JBHSED010000019.1"/>
</dbReference>
<evidence type="ECO:0000313" key="3">
    <source>
        <dbReference type="Proteomes" id="UP001595755"/>
    </source>
</evidence>
<evidence type="ECO:0000313" key="2">
    <source>
        <dbReference type="EMBL" id="MFC4304133.1"/>
    </source>
</evidence>
<dbReference type="EC" id="3.-.-.-" evidence="2"/>
<dbReference type="Gene3D" id="3.40.710.10">
    <property type="entry name" value="DD-peptidase/beta-lactamase superfamily"/>
    <property type="match status" value="1"/>
</dbReference>
<reference evidence="3" key="1">
    <citation type="journal article" date="2019" name="Int. J. Syst. Evol. Microbiol.">
        <title>The Global Catalogue of Microorganisms (GCM) 10K type strain sequencing project: providing services to taxonomists for standard genome sequencing and annotation.</title>
        <authorList>
            <consortium name="The Broad Institute Genomics Platform"/>
            <consortium name="The Broad Institute Genome Sequencing Center for Infectious Disease"/>
            <person name="Wu L."/>
            <person name="Ma J."/>
        </authorList>
    </citation>
    <scope>NUCLEOTIDE SEQUENCE [LARGE SCALE GENOMIC DNA]</scope>
    <source>
        <strain evidence="3">CGMCC 4.1641</strain>
    </source>
</reference>
<feature type="domain" description="Beta-lactamase-related" evidence="1">
    <location>
        <begin position="21"/>
        <end position="311"/>
    </location>
</feature>
<dbReference type="InterPro" id="IPR001466">
    <property type="entry name" value="Beta-lactam-related"/>
</dbReference>
<accession>A0ABV8SB36</accession>
<proteinExistence type="predicted"/>
<dbReference type="InterPro" id="IPR050789">
    <property type="entry name" value="Diverse_Enzym_Activities"/>
</dbReference>
<dbReference type="EMBL" id="JBHSED010000019">
    <property type="protein sequence ID" value="MFC4304133.1"/>
    <property type="molecule type" value="Genomic_DNA"/>
</dbReference>
<protein>
    <submittedName>
        <fullName evidence="2">Serine hydrolase domain-containing protein</fullName>
        <ecNumber evidence="2">3.-.-.-</ecNumber>
    </submittedName>
</protein>
<sequence length="342" mass="38034">MNKKLTDFESLIKADYGNIAGIVVVHGGERVYEGYFDGYTADDTIHLASVTKSVISALIGIAIDKGYIKSIDQKVLEFFPDYTVKRGEKSIQNITIKNMLTMTAPYKYKSEPYTKVYTSADWTKAALDLLGGKSGLGEFKYSTIGMQILSGILANATGQSVLDFATENLFEPLGIQAPHNAFIHCKEEYVAFLKDRYVRGWAVDPKGTNTAGWGLALTPRDMAKIGQLYLNGGLWNGKQLLSSKWIEDSTKENSRWGELPYGYLWWIVDNKEQGCYAALGDGGNAIFVNPEKKTVIAIASRLMPRAKDRIELIEKHIVPLFEDKQGDTNPFIGEIVSVRCNE</sequence>
<keyword evidence="3" id="KW-1185">Reference proteome</keyword>
<dbReference type="SUPFAM" id="SSF56601">
    <property type="entry name" value="beta-lactamase/transpeptidase-like"/>
    <property type="match status" value="1"/>
</dbReference>
<evidence type="ECO:0000259" key="1">
    <source>
        <dbReference type="Pfam" id="PF00144"/>
    </source>
</evidence>
<keyword evidence="2" id="KW-0378">Hydrolase</keyword>
<dbReference type="GO" id="GO:0016787">
    <property type="term" value="F:hydrolase activity"/>
    <property type="evidence" value="ECO:0007669"/>
    <property type="project" value="UniProtKB-KW"/>
</dbReference>
<dbReference type="InterPro" id="IPR012338">
    <property type="entry name" value="Beta-lactam/transpept-like"/>
</dbReference>
<dbReference type="PANTHER" id="PTHR43283">
    <property type="entry name" value="BETA-LACTAMASE-RELATED"/>
    <property type="match status" value="1"/>
</dbReference>
<dbReference type="Proteomes" id="UP001595755">
    <property type="component" value="Unassembled WGS sequence"/>
</dbReference>